<evidence type="ECO:0000313" key="3">
    <source>
        <dbReference type="Proteomes" id="UP000185491"/>
    </source>
</evidence>
<name>A0A1L7D0X6_9CORY</name>
<keyword evidence="1" id="KW-0472">Membrane</keyword>
<dbReference type="Proteomes" id="UP000185491">
    <property type="component" value="Chromosome"/>
</dbReference>
<dbReference type="EMBL" id="CP009249">
    <property type="protein sequence ID" value="APT91809.1"/>
    <property type="molecule type" value="Genomic_DNA"/>
</dbReference>
<evidence type="ECO:0000256" key="1">
    <source>
        <dbReference type="SAM" id="Phobius"/>
    </source>
</evidence>
<keyword evidence="1" id="KW-0812">Transmembrane</keyword>
<organism evidence="2 3">
    <name type="scientific">Corynebacterium phocae</name>
    <dbReference type="NCBI Taxonomy" id="161895"/>
    <lineage>
        <taxon>Bacteria</taxon>
        <taxon>Bacillati</taxon>
        <taxon>Actinomycetota</taxon>
        <taxon>Actinomycetes</taxon>
        <taxon>Mycobacteriales</taxon>
        <taxon>Corynebacteriaceae</taxon>
        <taxon>Corynebacterium</taxon>
    </lineage>
</organism>
<feature type="transmembrane region" description="Helical" evidence="1">
    <location>
        <begin position="62"/>
        <end position="81"/>
    </location>
</feature>
<protein>
    <submittedName>
        <fullName evidence="2">Uncharacterized protein</fullName>
    </submittedName>
</protein>
<keyword evidence="1" id="KW-1133">Transmembrane helix</keyword>
<keyword evidence="3" id="KW-1185">Reference proteome</keyword>
<dbReference type="RefSeq" id="WP_075732618.1">
    <property type="nucleotide sequence ID" value="NZ_CP009249.1"/>
</dbReference>
<reference evidence="2 3" key="1">
    <citation type="submission" date="2014-08" db="EMBL/GenBank/DDBJ databases">
        <title>Complete genome sequence of Corynebacterium phocae M408/89/1(T)(=DSM 44612(T)), isolated from the common seal (Phoca vitulina).</title>
        <authorList>
            <person name="Ruckert C."/>
            <person name="Albersmeier A."/>
            <person name="Winkler A."/>
            <person name="Kalinowski J."/>
        </authorList>
    </citation>
    <scope>NUCLEOTIDE SEQUENCE [LARGE SCALE GENOMIC DNA]</scope>
    <source>
        <strain evidence="2 3">M408/89/1</strain>
    </source>
</reference>
<feature type="transmembrane region" description="Helical" evidence="1">
    <location>
        <begin position="12"/>
        <end position="42"/>
    </location>
</feature>
<sequence length="115" mass="12570">MARIQFGTGVIIPTLACFFAFLHQLPWSVGVVVIGVLVLLFIPENHSLGPEGRQQFLRRLGLFTMWIGVGFSIAIVMKDFLFTQNMYFPALISTLAVAHSGYSLKGVNVDGAGLL</sequence>
<proteinExistence type="predicted"/>
<dbReference type="KEGG" id="cpho:CPHO_01530"/>
<accession>A0A1L7D0X6</accession>
<evidence type="ECO:0000313" key="2">
    <source>
        <dbReference type="EMBL" id="APT91809.1"/>
    </source>
</evidence>
<dbReference type="AlphaFoldDB" id="A0A1L7D0X6"/>
<gene>
    <name evidence="2" type="ORF">CPHO_01530</name>
</gene>